<dbReference type="GO" id="GO:0045893">
    <property type="term" value="P:positive regulation of DNA-templated transcription"/>
    <property type="evidence" value="ECO:0007669"/>
    <property type="project" value="TreeGrafter"/>
</dbReference>
<accession>H2RSM5</accession>
<protein>
    <submittedName>
        <fullName evidence="5">MLLT3 super elongation complex subunit</fullName>
    </submittedName>
</protein>
<name>H2RSM5_TAKRU</name>
<proteinExistence type="predicted"/>
<evidence type="ECO:0000259" key="4">
    <source>
        <dbReference type="PROSITE" id="PS51037"/>
    </source>
</evidence>
<dbReference type="InterPro" id="IPR055129">
    <property type="entry name" value="YEATS_dom"/>
</dbReference>
<feature type="compositionally biased region" description="Basic and acidic residues" evidence="3">
    <location>
        <begin position="379"/>
        <end position="388"/>
    </location>
</feature>
<keyword evidence="6" id="KW-1185">Reference proteome</keyword>
<feature type="compositionally biased region" description="Acidic residues" evidence="3">
    <location>
        <begin position="368"/>
        <end position="378"/>
    </location>
</feature>
<dbReference type="GeneTree" id="ENSGT00940000155903"/>
<reference evidence="5 6" key="1">
    <citation type="journal article" date="2011" name="Genome Biol. Evol.">
        <title>Integration of the genetic map and genome assembly of fugu facilitates insights into distinct features of genome evolution in teleosts and mammals.</title>
        <authorList>
            <person name="Kai W."/>
            <person name="Kikuchi K."/>
            <person name="Tohari S."/>
            <person name="Chew A.K."/>
            <person name="Tay A."/>
            <person name="Fujiwara A."/>
            <person name="Hosoya S."/>
            <person name="Suetake H."/>
            <person name="Naruse K."/>
            <person name="Brenner S."/>
            <person name="Suzuki Y."/>
            <person name="Venkatesh B."/>
        </authorList>
    </citation>
    <scope>NUCLEOTIDE SEQUENCE [LARGE SCALE GENOMIC DNA]</scope>
</reference>
<feature type="domain" description="YEATS" evidence="4">
    <location>
        <begin position="1"/>
        <end position="106"/>
    </location>
</feature>
<dbReference type="InterPro" id="IPR040930">
    <property type="entry name" value="AF-9_AHD"/>
</dbReference>
<evidence type="ECO:0000313" key="5">
    <source>
        <dbReference type="Ensembl" id="ENSTRUP00000003141.3"/>
    </source>
</evidence>
<dbReference type="PANTHER" id="PTHR47827">
    <property type="entry name" value="AHD DOMAIN-CONTAINING PROTEIN"/>
    <property type="match status" value="1"/>
</dbReference>
<organism evidence="5 6">
    <name type="scientific">Takifugu rubripes</name>
    <name type="common">Japanese pufferfish</name>
    <name type="synonym">Fugu rubripes</name>
    <dbReference type="NCBI Taxonomy" id="31033"/>
    <lineage>
        <taxon>Eukaryota</taxon>
        <taxon>Metazoa</taxon>
        <taxon>Chordata</taxon>
        <taxon>Craniata</taxon>
        <taxon>Vertebrata</taxon>
        <taxon>Euteleostomi</taxon>
        <taxon>Actinopterygii</taxon>
        <taxon>Neopterygii</taxon>
        <taxon>Teleostei</taxon>
        <taxon>Neoteleostei</taxon>
        <taxon>Acanthomorphata</taxon>
        <taxon>Eupercaria</taxon>
        <taxon>Tetraodontiformes</taxon>
        <taxon>Tetradontoidea</taxon>
        <taxon>Tetraodontidae</taxon>
        <taxon>Takifugu</taxon>
    </lineage>
</organism>
<dbReference type="InParanoid" id="H2RSM5"/>
<feature type="compositionally biased region" description="Basic and acidic residues" evidence="3">
    <location>
        <begin position="194"/>
        <end position="236"/>
    </location>
</feature>
<dbReference type="AlphaFoldDB" id="H2RSM5"/>
<dbReference type="Gene3D" id="2.60.40.1970">
    <property type="entry name" value="YEATS domain"/>
    <property type="match status" value="1"/>
</dbReference>
<dbReference type="InterPro" id="IPR052790">
    <property type="entry name" value="YEATS_domain"/>
</dbReference>
<feature type="compositionally biased region" description="Basic residues" evidence="3">
    <location>
        <begin position="389"/>
        <end position="400"/>
    </location>
</feature>
<dbReference type="InterPro" id="IPR038704">
    <property type="entry name" value="YEAST_sf"/>
</dbReference>
<reference evidence="5" key="3">
    <citation type="submission" date="2025-09" db="UniProtKB">
        <authorList>
            <consortium name="Ensembl"/>
        </authorList>
    </citation>
    <scope>IDENTIFICATION</scope>
</reference>
<dbReference type="Pfam" id="PF17793">
    <property type="entry name" value="AHD"/>
    <property type="match status" value="1"/>
</dbReference>
<feature type="compositionally biased region" description="Polar residues" evidence="3">
    <location>
        <begin position="142"/>
        <end position="151"/>
    </location>
</feature>
<evidence type="ECO:0000256" key="1">
    <source>
        <dbReference type="ARBA" id="ARBA00023242"/>
    </source>
</evidence>
<keyword evidence="1 2" id="KW-0539">Nucleus</keyword>
<feature type="region of interest" description="Disordered" evidence="3">
    <location>
        <begin position="129"/>
        <end position="312"/>
    </location>
</feature>
<dbReference type="Proteomes" id="UP000005226">
    <property type="component" value="Chromosome 8"/>
</dbReference>
<dbReference type="OMA" id="ITIYLAH"/>
<comment type="subcellular location">
    <subcellularLocation>
        <location evidence="2">Nucleus</location>
    </subcellularLocation>
</comment>
<gene>
    <name evidence="5" type="primary">mllt3</name>
</gene>
<feature type="compositionally biased region" description="Basic and acidic residues" evidence="3">
    <location>
        <begin position="245"/>
        <end position="259"/>
    </location>
</feature>
<evidence type="ECO:0000313" key="6">
    <source>
        <dbReference type="Proteomes" id="UP000005226"/>
    </source>
</evidence>
<feature type="region of interest" description="Disordered" evidence="3">
    <location>
        <begin position="361"/>
        <end position="403"/>
    </location>
</feature>
<feature type="compositionally biased region" description="Basic and acidic residues" evidence="3">
    <location>
        <begin position="300"/>
        <end position="312"/>
    </location>
</feature>
<sequence>MVFVRGPEHSNIQHFVDKVVFHLHESFPKPKRVCKDPPYKIEESGYAGFILPIEVYFKNKEEPKKVRFDYDLFLHLEGHPPVNHLRCEKLTFNNPTEEFRRKLLKAGGQQDPHKRPTDDLKMMVLQEGSTHLHSQHLKLPTLPNSSLTSTFPDPKKSKTPHGSKDHSKGSGGAFLTTTSATSTSSASFSKLHKPSKDQKQKPLKDLKEPKSAFRDSLWDPSKPSKEPSGRPKENQPLKDINSKIGFKESKTLSKEHQTEDINPNSGPNKYLPKPDCDDHRTKKRKKGFADVSGKATSDFDTQHLGKKVFRDRLQMQTGQSRLECKDAECRKVPNLPPFQELVDPNDSDMEDQSTKSDVILQEHHSDVNDDDSEDEQDHDMESDAERPAPRHLTHHSHRSVPGRQILEIRSSAKQNKQDKNRNLDCDKAYLEELVELHKRLMTLREGHVLQQIVNLIEETGHFHITNTTFDFDLCSLDRGTVRKLQSYLETSGLS</sequence>
<dbReference type="GO" id="GO:0008023">
    <property type="term" value="C:transcription elongation factor complex"/>
    <property type="evidence" value="ECO:0007669"/>
    <property type="project" value="TreeGrafter"/>
</dbReference>
<dbReference type="PANTHER" id="PTHR47827:SF5">
    <property type="entry name" value="PROTEIN AF-9"/>
    <property type="match status" value="1"/>
</dbReference>
<evidence type="ECO:0000256" key="3">
    <source>
        <dbReference type="SAM" id="MobiDB-lite"/>
    </source>
</evidence>
<dbReference type="Gene3D" id="1.20.1270.290">
    <property type="match status" value="1"/>
</dbReference>
<reference evidence="5" key="2">
    <citation type="submission" date="2025-08" db="UniProtKB">
        <authorList>
            <consortium name="Ensembl"/>
        </authorList>
    </citation>
    <scope>IDENTIFICATION</scope>
</reference>
<dbReference type="GO" id="GO:0003682">
    <property type="term" value="F:chromatin binding"/>
    <property type="evidence" value="ECO:0007669"/>
    <property type="project" value="TreeGrafter"/>
</dbReference>
<feature type="compositionally biased region" description="Low complexity" evidence="3">
    <location>
        <begin position="173"/>
        <end position="189"/>
    </location>
</feature>
<feature type="region of interest" description="Disordered" evidence="3">
    <location>
        <begin position="335"/>
        <end position="354"/>
    </location>
</feature>
<dbReference type="CDD" id="cd16906">
    <property type="entry name" value="YEATS_AF-9_like"/>
    <property type="match status" value="1"/>
</dbReference>
<dbReference type="PROSITE" id="PS51037">
    <property type="entry name" value="YEATS"/>
    <property type="match status" value="1"/>
</dbReference>
<dbReference type="Ensembl" id="ENSTRUT00000003159.3">
    <property type="protein sequence ID" value="ENSTRUP00000003141.3"/>
    <property type="gene ID" value="ENSTRUG00000001366.3"/>
</dbReference>
<dbReference type="Pfam" id="PF03366">
    <property type="entry name" value="YEATS"/>
    <property type="match status" value="1"/>
</dbReference>
<evidence type="ECO:0000256" key="2">
    <source>
        <dbReference type="PROSITE-ProRule" id="PRU00376"/>
    </source>
</evidence>